<name>A0ABD3QAL6_9STRA</name>
<evidence type="ECO:0000313" key="3">
    <source>
        <dbReference type="EMBL" id="KAL3796656.1"/>
    </source>
</evidence>
<dbReference type="SMART" id="SM00883">
    <property type="entry name" value="Cpn10"/>
    <property type="match status" value="1"/>
</dbReference>
<dbReference type="Proteomes" id="UP001516023">
    <property type="component" value="Unassembled WGS sequence"/>
</dbReference>
<dbReference type="CDD" id="cd00320">
    <property type="entry name" value="cpn10"/>
    <property type="match status" value="1"/>
</dbReference>
<organism evidence="3 4">
    <name type="scientific">Cyclotella cryptica</name>
    <dbReference type="NCBI Taxonomy" id="29204"/>
    <lineage>
        <taxon>Eukaryota</taxon>
        <taxon>Sar</taxon>
        <taxon>Stramenopiles</taxon>
        <taxon>Ochrophyta</taxon>
        <taxon>Bacillariophyta</taxon>
        <taxon>Coscinodiscophyceae</taxon>
        <taxon>Thalassiosirophycidae</taxon>
        <taxon>Stephanodiscales</taxon>
        <taxon>Stephanodiscaceae</taxon>
        <taxon>Cyclotella</taxon>
    </lineage>
</organism>
<keyword evidence="4" id="KW-1185">Reference proteome</keyword>
<dbReference type="InterPro" id="IPR037124">
    <property type="entry name" value="Chaperonin_GroES_sf"/>
</dbReference>
<dbReference type="SUPFAM" id="SSF50129">
    <property type="entry name" value="GroES-like"/>
    <property type="match status" value="1"/>
</dbReference>
<dbReference type="InterPro" id="IPR020818">
    <property type="entry name" value="Chaperonin_GroES"/>
</dbReference>
<feature type="chain" id="PRO_5044821872" evidence="2">
    <location>
        <begin position="23"/>
        <end position="165"/>
    </location>
</feature>
<dbReference type="Pfam" id="PF00166">
    <property type="entry name" value="Cpn10"/>
    <property type="match status" value="1"/>
</dbReference>
<evidence type="ECO:0000313" key="4">
    <source>
        <dbReference type="Proteomes" id="UP001516023"/>
    </source>
</evidence>
<comment type="caution">
    <text evidence="3">The sequence shown here is derived from an EMBL/GenBank/DDBJ whole genome shotgun (WGS) entry which is preliminary data.</text>
</comment>
<keyword evidence="1" id="KW-0143">Chaperone</keyword>
<accession>A0ABD3QAL6</accession>
<proteinExistence type="predicted"/>
<gene>
    <name evidence="3" type="ORF">HJC23_009956</name>
</gene>
<feature type="signal peptide" evidence="2">
    <location>
        <begin position="1"/>
        <end position="22"/>
    </location>
</feature>
<sequence length="165" mass="17790">MKPLAAPLVATILAIAAPTVTSLSLADPSAARSINRQVDFKGGAGVGRLVFTDDGTPVDKWSCKYDMVLVERIQGRPKTESGLFVPRENLPRLHLCRVISMGTGREEENGRIAPMPNIKPGDVVIAKNPWGIGPKDEETADGKKLSFMRAQDIAAVVEGKLLEEE</sequence>
<dbReference type="InterPro" id="IPR011032">
    <property type="entry name" value="GroES-like_sf"/>
</dbReference>
<protein>
    <submittedName>
        <fullName evidence="3">Uncharacterized protein</fullName>
    </submittedName>
</protein>
<dbReference type="AlphaFoldDB" id="A0ABD3QAL6"/>
<reference evidence="3 4" key="1">
    <citation type="journal article" date="2020" name="G3 (Bethesda)">
        <title>Improved Reference Genome for Cyclotella cryptica CCMP332, a Model for Cell Wall Morphogenesis, Salinity Adaptation, and Lipid Production in Diatoms (Bacillariophyta).</title>
        <authorList>
            <person name="Roberts W.R."/>
            <person name="Downey K.M."/>
            <person name="Ruck E.C."/>
            <person name="Traller J.C."/>
            <person name="Alverson A.J."/>
        </authorList>
    </citation>
    <scope>NUCLEOTIDE SEQUENCE [LARGE SCALE GENOMIC DNA]</scope>
    <source>
        <strain evidence="3 4">CCMP332</strain>
    </source>
</reference>
<keyword evidence="2" id="KW-0732">Signal</keyword>
<evidence type="ECO:0000256" key="1">
    <source>
        <dbReference type="ARBA" id="ARBA00023186"/>
    </source>
</evidence>
<evidence type="ECO:0000256" key="2">
    <source>
        <dbReference type="SAM" id="SignalP"/>
    </source>
</evidence>
<dbReference type="Gene3D" id="2.30.33.40">
    <property type="entry name" value="GroES chaperonin"/>
    <property type="match status" value="1"/>
</dbReference>
<dbReference type="EMBL" id="JABMIG020000061">
    <property type="protein sequence ID" value="KAL3796656.1"/>
    <property type="molecule type" value="Genomic_DNA"/>
</dbReference>